<protein>
    <submittedName>
        <fullName evidence="2">Alkyl hydroperoxide reductase AhpD</fullName>
    </submittedName>
</protein>
<dbReference type="InterPro" id="IPR029032">
    <property type="entry name" value="AhpD-like"/>
</dbReference>
<evidence type="ECO:0000259" key="1">
    <source>
        <dbReference type="Pfam" id="PF02627"/>
    </source>
</evidence>
<feature type="domain" description="Carboxymuconolactone decarboxylase-like" evidence="1">
    <location>
        <begin position="14"/>
        <end position="93"/>
    </location>
</feature>
<dbReference type="Proteomes" id="UP000268857">
    <property type="component" value="Unassembled WGS sequence"/>
</dbReference>
<dbReference type="NCBIfam" id="TIGR00778">
    <property type="entry name" value="ahpD_dom"/>
    <property type="match status" value="1"/>
</dbReference>
<dbReference type="STRING" id="211165.GCA_000317285_06686"/>
<dbReference type="SUPFAM" id="SSF69118">
    <property type="entry name" value="AhpD-like"/>
    <property type="match status" value="1"/>
</dbReference>
<dbReference type="Pfam" id="PF02627">
    <property type="entry name" value="CMD"/>
    <property type="match status" value="1"/>
</dbReference>
<dbReference type="EMBL" id="RSCJ01000013">
    <property type="protein sequence ID" value="RUR79172.1"/>
    <property type="molecule type" value="Genomic_DNA"/>
</dbReference>
<evidence type="ECO:0000313" key="2">
    <source>
        <dbReference type="EMBL" id="RUR79172.1"/>
    </source>
</evidence>
<organism evidence="2 3">
    <name type="scientific">Chlorogloeopsis fritschii PCC 6912</name>
    <dbReference type="NCBI Taxonomy" id="211165"/>
    <lineage>
        <taxon>Bacteria</taxon>
        <taxon>Bacillati</taxon>
        <taxon>Cyanobacteriota</taxon>
        <taxon>Cyanophyceae</taxon>
        <taxon>Nostocales</taxon>
        <taxon>Chlorogloeopsidaceae</taxon>
        <taxon>Chlorogloeopsis</taxon>
    </lineage>
</organism>
<dbReference type="AlphaFoldDB" id="A0A433NB76"/>
<name>A0A433NB76_CHLFR</name>
<reference evidence="2 3" key="1">
    <citation type="journal article" date="2019" name="Genome Biol. Evol.">
        <title>Day and night: Metabolic profiles and evolutionary relationships of six axenic non-marine cyanobacteria.</title>
        <authorList>
            <person name="Will S.E."/>
            <person name="Henke P."/>
            <person name="Boedeker C."/>
            <person name="Huang S."/>
            <person name="Brinkmann H."/>
            <person name="Rohde M."/>
            <person name="Jarek M."/>
            <person name="Friedl T."/>
            <person name="Seufert S."/>
            <person name="Schumacher M."/>
            <person name="Overmann J."/>
            <person name="Neumann-Schaal M."/>
            <person name="Petersen J."/>
        </authorList>
    </citation>
    <scope>NUCLEOTIDE SEQUENCE [LARGE SCALE GENOMIC DNA]</scope>
    <source>
        <strain evidence="2 3">PCC 6912</strain>
    </source>
</reference>
<dbReference type="Gene3D" id="1.20.1290.10">
    <property type="entry name" value="AhpD-like"/>
    <property type="match status" value="1"/>
</dbReference>
<keyword evidence="3" id="KW-1185">Reference proteome</keyword>
<accession>A0A433NB76</accession>
<sequence>MQSRMELGKTNAAAYQAMLHLERYVRGSGIEPTLLELIKIRASQINGCAFCIDMHTKDARVNGETEQRIYALNAWRETPFFTPEERAVLALTEAVTLIATDHVSDEIYNEVSRHFATDEIANLLMAIVTINGWNRIAITTRIVPGSYEPQPLQERKTALETLSA</sequence>
<dbReference type="GO" id="GO:0051920">
    <property type="term" value="F:peroxiredoxin activity"/>
    <property type="evidence" value="ECO:0007669"/>
    <property type="project" value="InterPro"/>
</dbReference>
<dbReference type="InterPro" id="IPR004675">
    <property type="entry name" value="AhpD_core"/>
</dbReference>
<comment type="caution">
    <text evidence="2">The sequence shown here is derived from an EMBL/GenBank/DDBJ whole genome shotgun (WGS) entry which is preliminary data.</text>
</comment>
<dbReference type="PANTHER" id="PTHR34846">
    <property type="entry name" value="4-CARBOXYMUCONOLACTONE DECARBOXYLASE FAMILY PROTEIN (AFU_ORTHOLOGUE AFUA_6G11590)"/>
    <property type="match status" value="1"/>
</dbReference>
<proteinExistence type="predicted"/>
<gene>
    <name evidence="2" type="ORF">PCC6912_33460</name>
</gene>
<evidence type="ECO:0000313" key="3">
    <source>
        <dbReference type="Proteomes" id="UP000268857"/>
    </source>
</evidence>
<dbReference type="PANTHER" id="PTHR34846:SF10">
    <property type="entry name" value="CYTOPLASMIC PROTEIN"/>
    <property type="match status" value="1"/>
</dbReference>
<dbReference type="RefSeq" id="WP_235082991.1">
    <property type="nucleotide sequence ID" value="NZ_RSCJ01000013.1"/>
</dbReference>
<dbReference type="InterPro" id="IPR003779">
    <property type="entry name" value="CMD-like"/>
</dbReference>